<dbReference type="AlphaFoldDB" id="A0A7J0CJT3"/>
<dbReference type="RefSeq" id="WP_032755189.1">
    <property type="nucleotide sequence ID" value="NZ_BMUG01000008.1"/>
</dbReference>
<dbReference type="EMBL" id="BLWD01000001">
    <property type="protein sequence ID" value="GFN02174.1"/>
    <property type="molecule type" value="Genomic_DNA"/>
</dbReference>
<feature type="region of interest" description="Disordered" evidence="1">
    <location>
        <begin position="46"/>
        <end position="65"/>
    </location>
</feature>
<accession>A0A7J0CJT3</accession>
<reference evidence="2 3" key="1">
    <citation type="submission" date="2020-05" db="EMBL/GenBank/DDBJ databases">
        <title>Whole genome shotgun sequence of Streptomyces microflavus NBRC 13062.</title>
        <authorList>
            <person name="Komaki H."/>
            <person name="Tamura T."/>
        </authorList>
    </citation>
    <scope>NUCLEOTIDE SEQUENCE [LARGE SCALE GENOMIC DNA]</scope>
    <source>
        <strain evidence="2 3">NBRC 13062</strain>
    </source>
</reference>
<evidence type="ECO:0000256" key="1">
    <source>
        <dbReference type="SAM" id="MobiDB-lite"/>
    </source>
</evidence>
<organism evidence="2 3">
    <name type="scientific">Streptomyces microflavus</name>
    <name type="common">Streptomyces lipmanii</name>
    <dbReference type="NCBI Taxonomy" id="1919"/>
    <lineage>
        <taxon>Bacteria</taxon>
        <taxon>Bacillati</taxon>
        <taxon>Actinomycetota</taxon>
        <taxon>Actinomycetes</taxon>
        <taxon>Kitasatosporales</taxon>
        <taxon>Streptomycetaceae</taxon>
        <taxon>Streptomyces</taxon>
    </lineage>
</organism>
<name>A0A7J0CJT3_STRMI</name>
<protein>
    <submittedName>
        <fullName evidence="2">Uncharacterized protein</fullName>
    </submittedName>
</protein>
<evidence type="ECO:0000313" key="3">
    <source>
        <dbReference type="Proteomes" id="UP000498740"/>
    </source>
</evidence>
<dbReference type="Proteomes" id="UP000498740">
    <property type="component" value="Unassembled WGS sequence"/>
</dbReference>
<evidence type="ECO:0000313" key="2">
    <source>
        <dbReference type="EMBL" id="GFN02174.1"/>
    </source>
</evidence>
<comment type="caution">
    <text evidence="2">The sequence shown here is derived from an EMBL/GenBank/DDBJ whole genome shotgun (WGS) entry which is preliminary data.</text>
</comment>
<gene>
    <name evidence="2" type="ORF">Smic_07300</name>
</gene>
<sequence>MFERIRRRKGPSEMERRHFEVWARLEGQVPPEVERTRAELLRAAEPAAQVDDFPPPELRVPSHDQLDGRMMPWPWPIVLDEELVACAECGTYRDWLVLSTRDQVWLRCRAGHQQHEPRLDTAWYNRNAGPADAAHETFEDGLRHLGH</sequence>
<proteinExistence type="predicted"/>